<proteinExistence type="predicted"/>
<evidence type="ECO:0008006" key="2">
    <source>
        <dbReference type="Google" id="ProtNLM"/>
    </source>
</evidence>
<dbReference type="EMBL" id="KY349138">
    <property type="protein sequence ID" value="AQS22507.1"/>
    <property type="molecule type" value="Genomic_DNA"/>
</dbReference>
<accession>A0A1S6GKW2</accession>
<protein>
    <recommendedName>
        <fullName evidence="2">Phage/plasmid-like protein</fullName>
    </recommendedName>
</protein>
<dbReference type="Pfam" id="PF06067">
    <property type="entry name" value="DUF932"/>
    <property type="match status" value="1"/>
</dbReference>
<organism evidence="1">
    <name type="scientific">Mycolicibacterium sp. CBMA 213</name>
    <dbReference type="NCBI Taxonomy" id="1968788"/>
    <lineage>
        <taxon>Bacteria</taxon>
        <taxon>Bacillati</taxon>
        <taxon>Actinomycetota</taxon>
        <taxon>Actinomycetes</taxon>
        <taxon>Mycobacteriales</taxon>
        <taxon>Mycobacteriaceae</taxon>
        <taxon>Mycolicibacterium</taxon>
    </lineage>
</organism>
<dbReference type="InterPro" id="IPR017686">
    <property type="entry name" value="Phg/plasmid-like_prot"/>
</dbReference>
<sequence length="349" mass="37689">MAHELDINGGITSFANARSDHWHRLGQSVGHTMTASEALTAAHLANWNVRKQPMIIPQPPKIDADGVTTVAPVTVDDMFATVRDNPVIPGQVDYLGVVGKKYEPVQNEATTDLLNALTDESGAHFETAGALNGGRQVFVTMKLPKTMVLKGNNGQEDTTDYYLCVLNSHDGSSALKVLVSPVRIVCANTQRAAMARAKSSFSIRHTGGAHGAIAEARNALGLAWRYMDEFEAQAAALYAQPMEQDEMRRFAKALVKADDPSATTTARNNRQQTANSIVKLFVSSPTASNIAGTRWAAYNAVTEYFDHYLPVRGAKTNSAASMTRALRAITPGSGIDTTKLEAFRLLQTL</sequence>
<name>A0A1S6GKW2_9MYCO</name>
<dbReference type="InterPro" id="IPR026325">
    <property type="entry name" value="DUF932"/>
</dbReference>
<gene>
    <name evidence="1" type="ORF">pCBMA213_2_00143</name>
</gene>
<dbReference type="NCBIfam" id="TIGR03299">
    <property type="entry name" value="LGT_TIGR03299"/>
    <property type="match status" value="1"/>
</dbReference>
<reference evidence="1" key="1">
    <citation type="submission" date="2016-12" db="EMBL/GenBank/DDBJ databases">
        <title>Complete plasmid sequence carrying type IV-like and type VII secretion systems from an atypical mycobacteria strain.</title>
        <authorList>
            <person name="Morgado S."/>
            <person name="Marin M."/>
            <person name="Fonseca E."/>
            <person name="Freitas F."/>
            <person name="Vicente A.C."/>
        </authorList>
    </citation>
    <scope>NUCLEOTIDE SEQUENCE</scope>
    <source>
        <strain evidence="1">CBMA 213</strain>
        <plasmid evidence="1">pCBMA213_2</plasmid>
    </source>
</reference>
<dbReference type="RefSeq" id="WP_155909832.1">
    <property type="nucleotide sequence ID" value="NZ_KY349138.1"/>
</dbReference>
<evidence type="ECO:0000313" key="1">
    <source>
        <dbReference type="EMBL" id="AQS22507.1"/>
    </source>
</evidence>
<keyword evidence="1" id="KW-0614">Plasmid</keyword>
<geneLocation type="plasmid" evidence="1">
    <name>pCBMA213_2</name>
</geneLocation>
<dbReference type="AlphaFoldDB" id="A0A1S6GKW2"/>